<dbReference type="AlphaFoldDB" id="A0A1I0UA81"/>
<evidence type="ECO:0000313" key="3">
    <source>
        <dbReference type="EMBL" id="SFA60126.1"/>
    </source>
</evidence>
<feature type="chain" id="PRO_5011571780" evidence="1">
    <location>
        <begin position="20"/>
        <end position="417"/>
    </location>
</feature>
<dbReference type="CDD" id="cd02966">
    <property type="entry name" value="TlpA_like_family"/>
    <property type="match status" value="1"/>
</dbReference>
<reference evidence="4" key="1">
    <citation type="submission" date="2016-10" db="EMBL/GenBank/DDBJ databases">
        <authorList>
            <person name="Varghese N."/>
            <person name="Submissions S."/>
        </authorList>
    </citation>
    <scope>NUCLEOTIDE SEQUENCE [LARGE SCALE GENOMIC DNA]</scope>
    <source>
        <strain evidence="4">DSM 18130</strain>
    </source>
</reference>
<dbReference type="GO" id="GO:0016853">
    <property type="term" value="F:isomerase activity"/>
    <property type="evidence" value="ECO:0007669"/>
    <property type="project" value="UniProtKB-KW"/>
</dbReference>
<protein>
    <submittedName>
        <fullName evidence="3">Thiol-disulfide isomerase or thioredoxin</fullName>
    </submittedName>
</protein>
<keyword evidence="1" id="KW-0732">Signal</keyword>
<feature type="signal peptide" evidence="1">
    <location>
        <begin position="1"/>
        <end position="19"/>
    </location>
</feature>
<accession>A0A1I0UA81</accession>
<dbReference type="InterPro" id="IPR050553">
    <property type="entry name" value="Thioredoxin_ResA/DsbE_sf"/>
</dbReference>
<organism evidence="3 4">
    <name type="scientific">Pedobacter suwonensis</name>
    <dbReference type="NCBI Taxonomy" id="332999"/>
    <lineage>
        <taxon>Bacteria</taxon>
        <taxon>Pseudomonadati</taxon>
        <taxon>Bacteroidota</taxon>
        <taxon>Sphingobacteriia</taxon>
        <taxon>Sphingobacteriales</taxon>
        <taxon>Sphingobacteriaceae</taxon>
        <taxon>Pedobacter</taxon>
    </lineage>
</organism>
<dbReference type="SUPFAM" id="SSF52833">
    <property type="entry name" value="Thioredoxin-like"/>
    <property type="match status" value="1"/>
</dbReference>
<dbReference type="Gene3D" id="3.40.30.10">
    <property type="entry name" value="Glutaredoxin"/>
    <property type="match status" value="1"/>
</dbReference>
<gene>
    <name evidence="3" type="ORF">SAMN04488511_12525</name>
</gene>
<dbReference type="InterPro" id="IPR013766">
    <property type="entry name" value="Thioredoxin_domain"/>
</dbReference>
<feature type="domain" description="Thioredoxin" evidence="2">
    <location>
        <begin position="26"/>
        <end position="173"/>
    </location>
</feature>
<dbReference type="PANTHER" id="PTHR42852">
    <property type="entry name" value="THIOL:DISULFIDE INTERCHANGE PROTEIN DSBE"/>
    <property type="match status" value="1"/>
</dbReference>
<proteinExistence type="predicted"/>
<evidence type="ECO:0000313" key="4">
    <source>
        <dbReference type="Proteomes" id="UP000198836"/>
    </source>
</evidence>
<dbReference type="InterPro" id="IPR013740">
    <property type="entry name" value="Redoxin"/>
</dbReference>
<dbReference type="InterPro" id="IPR036249">
    <property type="entry name" value="Thioredoxin-like_sf"/>
</dbReference>
<keyword evidence="4" id="KW-1185">Reference proteome</keyword>
<evidence type="ECO:0000259" key="2">
    <source>
        <dbReference type="PROSITE" id="PS51352"/>
    </source>
</evidence>
<dbReference type="Pfam" id="PF08534">
    <property type="entry name" value="Redoxin"/>
    <property type="match status" value="1"/>
</dbReference>
<dbReference type="PANTHER" id="PTHR42852:SF13">
    <property type="entry name" value="PROTEIN DIPZ"/>
    <property type="match status" value="1"/>
</dbReference>
<dbReference type="Proteomes" id="UP000198836">
    <property type="component" value="Unassembled WGS sequence"/>
</dbReference>
<dbReference type="PROSITE" id="PS51352">
    <property type="entry name" value="THIOREDOXIN_2"/>
    <property type="match status" value="1"/>
</dbReference>
<dbReference type="RefSeq" id="WP_090987982.1">
    <property type="nucleotide sequence ID" value="NZ_FOJM01000025.1"/>
</dbReference>
<dbReference type="GO" id="GO:0016491">
    <property type="term" value="F:oxidoreductase activity"/>
    <property type="evidence" value="ECO:0007669"/>
    <property type="project" value="InterPro"/>
</dbReference>
<dbReference type="STRING" id="332999.SAMN04488511_12525"/>
<dbReference type="EMBL" id="FOJM01000025">
    <property type="protein sequence ID" value="SFA60126.1"/>
    <property type="molecule type" value="Genomic_DNA"/>
</dbReference>
<evidence type="ECO:0000256" key="1">
    <source>
        <dbReference type="SAM" id="SignalP"/>
    </source>
</evidence>
<dbReference type="OrthoDB" id="1118217at2"/>
<sequence>MKVFIATGMMLVFSLFLYAQEPVKALQVGDTVPDAFWTTPRKFMVNGKVVQRNMEHFRGKLLIIDFWATFCVPCIKGMPEQERLSRLFQGEVNIVSVTADNEKLISTFYSSERNPIGRDFTSIVDDKALNRLFLHNKIPHLVWIDNQGIVKNTTEGDELSEANIKAALSGNLSLTPLNYIYPNTVLMMNQNPKGMQSFNLLIKGRIPGISSSTVRSNGSNTGMIIFNHPLRWTYTVLAMGEFPWFSDQRFKLDFDDVDGFNNPSLKPEDLWTVDLWVPKEKSASLKKLTMKYLNENSGYSAAVKVINTAVYKLTYSPSKATRKLKTQGGPPTNLGFHKGSKFINQPIANLINNIQDCAFVKYPVLNDTHLDFLIDLELSDVKDMSGLNALLNPYGFSLVADHQELEMLVVSKTDKKN</sequence>
<name>A0A1I0UA81_9SPHI</name>
<keyword evidence="3" id="KW-0413">Isomerase</keyword>